<dbReference type="Pfam" id="PF20520">
    <property type="entry name" value="Ac45-VOA1_TM"/>
    <property type="match status" value="1"/>
</dbReference>
<dbReference type="Proteomes" id="UP000095283">
    <property type="component" value="Unplaced"/>
</dbReference>
<dbReference type="PANTHER" id="PTHR12471:SF7">
    <property type="entry name" value="V-TYPE PROTON ATPASE SUBUNIT S1"/>
    <property type="match status" value="1"/>
</dbReference>
<evidence type="ECO:0000313" key="10">
    <source>
        <dbReference type="Proteomes" id="UP000095283"/>
    </source>
</evidence>
<feature type="transmembrane region" description="Helical" evidence="7">
    <location>
        <begin position="405"/>
        <end position="425"/>
    </location>
</feature>
<dbReference type="WBParaSite" id="Hba_18052">
    <property type="protein sequence ID" value="Hba_18052"/>
    <property type="gene ID" value="Hba_18052"/>
</dbReference>
<evidence type="ECO:0000256" key="4">
    <source>
        <dbReference type="ARBA" id="ARBA00022989"/>
    </source>
</evidence>
<sequence>MRILLIALALSVSDAYDSVIFSNERKISHELPSLDNLLASSNVETPLVFLVNPDFTLGQFSKHVSAYSTHTKIEGLAKIVKNSRYHTARYIDSVISSSASVVTSADDFQLGSSIYIIAGEDWASMDSLFMRIMPKLGEKYVAVIAATNAVSNDKNRVKRVSTNEMEESRSAASSNGGTELPLSLPPYKRTGYDVKPDGKLGSCLLYLEGVDILVMNKKQKSGESIATIPLTTNSTTWSYVDGDVECSNNITGNYTFTVRLTVKNDVFNSESQDKRLVKMSANTEIIFTLKFTSTSENYWNLQSVNAKKLSVESVGNKLISGTVTAKPEADPTSVKYMGFISVPYFSMVCSSSQAAWFHTDQENIYLGISLSNSEVQPYGVVSNNIFKGFTSQVEDCIGTFSPGSWMGIISSLILLGGFIFGFLMLNSVQTMDRFDDPKHKQIVINVRE</sequence>
<keyword evidence="10" id="KW-1185">Reference proteome</keyword>
<keyword evidence="3 7" id="KW-0812">Transmembrane</keyword>
<organism evidence="10 11">
    <name type="scientific">Heterorhabditis bacteriophora</name>
    <name type="common">Entomopathogenic nematode worm</name>
    <dbReference type="NCBI Taxonomy" id="37862"/>
    <lineage>
        <taxon>Eukaryota</taxon>
        <taxon>Metazoa</taxon>
        <taxon>Ecdysozoa</taxon>
        <taxon>Nematoda</taxon>
        <taxon>Chromadorea</taxon>
        <taxon>Rhabditida</taxon>
        <taxon>Rhabditina</taxon>
        <taxon>Rhabditomorpha</taxon>
        <taxon>Strongyloidea</taxon>
        <taxon>Heterorhabditidae</taxon>
        <taxon>Heterorhabditis</taxon>
    </lineage>
</organism>
<reference evidence="11" key="1">
    <citation type="submission" date="2016-11" db="UniProtKB">
        <authorList>
            <consortium name="WormBaseParasite"/>
        </authorList>
    </citation>
    <scope>IDENTIFICATION</scope>
</reference>
<evidence type="ECO:0000256" key="7">
    <source>
        <dbReference type="SAM" id="Phobius"/>
    </source>
</evidence>
<accession>A0A1I7XKK0</accession>
<dbReference type="GO" id="GO:0033176">
    <property type="term" value="C:proton-transporting V-type ATPase complex"/>
    <property type="evidence" value="ECO:0007669"/>
    <property type="project" value="TreeGrafter"/>
</dbReference>
<dbReference type="InterPro" id="IPR008388">
    <property type="entry name" value="Ac45_acc_su"/>
</dbReference>
<dbReference type="GO" id="GO:0001671">
    <property type="term" value="F:ATPase activator activity"/>
    <property type="evidence" value="ECO:0007669"/>
    <property type="project" value="TreeGrafter"/>
</dbReference>
<dbReference type="PANTHER" id="PTHR12471">
    <property type="entry name" value="VACUOLAR ATP SYNTHASE SUBUNIT S1"/>
    <property type="match status" value="1"/>
</dbReference>
<keyword evidence="8" id="KW-0732">Signal</keyword>
<comment type="similarity">
    <text evidence="2">Belongs to the vacuolar ATPase subunit S1 family.</text>
</comment>
<feature type="chain" id="PRO_5012294713" evidence="8">
    <location>
        <begin position="16"/>
        <end position="448"/>
    </location>
</feature>
<evidence type="ECO:0000256" key="1">
    <source>
        <dbReference type="ARBA" id="ARBA00004167"/>
    </source>
</evidence>
<protein>
    <submittedName>
        <fullName evidence="11">Ac45-VOA1_TM domain-containing protein</fullName>
    </submittedName>
</protein>
<evidence type="ECO:0000256" key="6">
    <source>
        <dbReference type="SAM" id="MobiDB-lite"/>
    </source>
</evidence>
<evidence type="ECO:0000256" key="2">
    <source>
        <dbReference type="ARBA" id="ARBA00009037"/>
    </source>
</evidence>
<feature type="region of interest" description="Disordered" evidence="6">
    <location>
        <begin position="158"/>
        <end position="180"/>
    </location>
</feature>
<keyword evidence="5 7" id="KW-0472">Membrane</keyword>
<feature type="signal peptide" evidence="8">
    <location>
        <begin position="1"/>
        <end position="15"/>
    </location>
</feature>
<dbReference type="AlphaFoldDB" id="A0A1I7XKK0"/>
<evidence type="ECO:0000256" key="5">
    <source>
        <dbReference type="ARBA" id="ARBA00023136"/>
    </source>
</evidence>
<proteinExistence type="inferred from homology"/>
<dbReference type="InterPro" id="IPR046756">
    <property type="entry name" value="VAS1/VOA1_TM"/>
</dbReference>
<dbReference type="GO" id="GO:0030641">
    <property type="term" value="P:regulation of cellular pH"/>
    <property type="evidence" value="ECO:0007669"/>
    <property type="project" value="TreeGrafter"/>
</dbReference>
<name>A0A1I7XKK0_HETBA</name>
<evidence type="ECO:0000259" key="9">
    <source>
        <dbReference type="Pfam" id="PF20520"/>
    </source>
</evidence>
<comment type="subcellular location">
    <subcellularLocation>
        <location evidence="1">Membrane</location>
        <topology evidence="1">Single-pass membrane protein</topology>
    </subcellularLocation>
</comment>
<evidence type="ECO:0000256" key="3">
    <source>
        <dbReference type="ARBA" id="ARBA00022692"/>
    </source>
</evidence>
<keyword evidence="4 7" id="KW-1133">Transmembrane helix</keyword>
<evidence type="ECO:0000313" key="11">
    <source>
        <dbReference type="WBParaSite" id="Hba_18052"/>
    </source>
</evidence>
<feature type="domain" description="V-type proton ATPase subunit S1/VOA1 transmembrane" evidence="9">
    <location>
        <begin position="398"/>
        <end position="436"/>
    </location>
</feature>
<evidence type="ECO:0000256" key="8">
    <source>
        <dbReference type="SAM" id="SignalP"/>
    </source>
</evidence>